<dbReference type="InterPro" id="IPR000719">
    <property type="entry name" value="Prot_kinase_dom"/>
</dbReference>
<evidence type="ECO:0000313" key="3">
    <source>
        <dbReference type="Proteomes" id="UP001260188"/>
    </source>
</evidence>
<accession>A0ABU1HW77</accession>
<dbReference type="InterPro" id="IPR057929">
    <property type="entry name" value="RamC_N"/>
</dbReference>
<dbReference type="PROSITE" id="PS50011">
    <property type="entry name" value="PROTEIN_KINASE_DOM"/>
    <property type="match status" value="1"/>
</dbReference>
<evidence type="ECO:0000259" key="1">
    <source>
        <dbReference type="PROSITE" id="PS50011"/>
    </source>
</evidence>
<protein>
    <recommendedName>
        <fullName evidence="1">Protein kinase domain-containing protein</fullName>
    </recommendedName>
</protein>
<feature type="domain" description="Protein kinase" evidence="1">
    <location>
        <begin position="224"/>
        <end position="570"/>
    </location>
</feature>
<dbReference type="Gene3D" id="1.10.510.10">
    <property type="entry name" value="Transferase(Phosphotransferase) domain 1"/>
    <property type="match status" value="1"/>
</dbReference>
<sequence>MTYLDDLADPVMTAPITLWRPEGQDFPIDPRFFGPLGQRSPDPTSDWGIWRVIRGRRPLPPQGFKIHLAPCFDEFDEVLAIAERVAQEFELTLKHVARREFLWALYSKNAPRANAGKAIVLYPRPEDLARCLVSLRRALGPRSGPPVAGDHSLSDTIIHCRFGAFEFSDATEFNEWGQALIEGPDGTLRPDARAVVPVAADKDQLFELTGLRFDAEPHALPDRYRVRAAVAVHAGGGTYLADDLATGDRVVIKRGIRFIGLDGHGTDAAQRIRDEAATLRSMADSPELDGRVPRLVDTFEIGTSSFLVETRVDGVTLFEWVASNSPVYAGIDRGTDEYQGLAATYSLRVATIGDRLRELVVDLSRAGITHNDLQPANVLVTDAGVALVDFEAASRGGPSGVRGVPWVYGTRREYSTGSDVDAVDRLMAYAYWPPVVSAHLDPDWRSRFTAGVQRYFSGHAPTSHATTGGHAGSPATPPAAADIYRAYARACRHYLDTGVGLPHPLRSPRGNLDNRPVASLGSGLLSLLFLPRDDDEVRSAQERLIDVLAGGPSRPLRVSDLGLIGGVGLLPAALRRHGERDTAAQWSEAYLDRLEATEVDALSSRLDTGLSGILTAILLGTEGRPSGRAAAVADRVGKELETRARHLLRNDLGRSPDAEQRGLMGGGPGIALALSLWARSHGGDAGLSYDLIDSERRRYQVVNRALYFVDGDKKFRPYLDRGNAGLLVAASAVLPANELANPRWQRIAAGLRTALGVAPGLMTGAAGLLFAASVVNARLGHLPGRIDSAGLFADLRSMLVQTPHGPLTPGGLGRRVALDGATGAGGVAVAVATHRGDLSLAGLIDNRTHYGERAHAPVTTH</sequence>
<evidence type="ECO:0000313" key="2">
    <source>
        <dbReference type="EMBL" id="MDR6165892.1"/>
    </source>
</evidence>
<dbReference type="EMBL" id="JAVIZA010000001">
    <property type="protein sequence ID" value="MDR6165892.1"/>
    <property type="molecule type" value="Genomic_DNA"/>
</dbReference>
<organism evidence="2 3">
    <name type="scientific">Microbacterium paludicola</name>
    <dbReference type="NCBI Taxonomy" id="300019"/>
    <lineage>
        <taxon>Bacteria</taxon>
        <taxon>Bacillati</taxon>
        <taxon>Actinomycetota</taxon>
        <taxon>Actinomycetes</taxon>
        <taxon>Micrococcales</taxon>
        <taxon>Microbacteriaceae</taxon>
        <taxon>Microbacterium</taxon>
    </lineage>
</organism>
<gene>
    <name evidence="2" type="ORF">QE367_000096</name>
</gene>
<dbReference type="RefSeq" id="WP_309664099.1">
    <property type="nucleotide sequence ID" value="NZ_JAVIZA010000001.1"/>
</dbReference>
<reference evidence="2 3" key="1">
    <citation type="submission" date="2023-08" db="EMBL/GenBank/DDBJ databases">
        <title>Functional and genomic diversity of the sorghum phyllosphere microbiome.</title>
        <authorList>
            <person name="Shade A."/>
        </authorList>
    </citation>
    <scope>NUCLEOTIDE SEQUENCE [LARGE SCALE GENOMIC DNA]</scope>
    <source>
        <strain evidence="2 3">SORGH_AS_0919</strain>
    </source>
</reference>
<name>A0ABU1HW77_9MICO</name>
<dbReference type="InterPro" id="IPR011009">
    <property type="entry name" value="Kinase-like_dom_sf"/>
</dbReference>
<dbReference type="SUPFAM" id="SSF56112">
    <property type="entry name" value="Protein kinase-like (PK-like)"/>
    <property type="match status" value="1"/>
</dbReference>
<comment type="caution">
    <text evidence="2">The sequence shown here is derived from an EMBL/GenBank/DDBJ whole genome shotgun (WGS) entry which is preliminary data.</text>
</comment>
<keyword evidence="3" id="KW-1185">Reference proteome</keyword>
<dbReference type="Pfam" id="PF25816">
    <property type="entry name" value="RamC_N"/>
    <property type="match status" value="1"/>
</dbReference>
<dbReference type="Proteomes" id="UP001260188">
    <property type="component" value="Unassembled WGS sequence"/>
</dbReference>
<proteinExistence type="predicted"/>